<dbReference type="Proteomes" id="UP000326678">
    <property type="component" value="Chromosome Gxm1"/>
</dbReference>
<dbReference type="KEGG" id="nsh:GXM_00312"/>
<dbReference type="AlphaFoldDB" id="A0A5P8VSE7"/>
<reference evidence="1 2" key="1">
    <citation type="submission" date="2019-10" db="EMBL/GenBank/DDBJ databases">
        <title>Genomic and transcriptomic insights into the perfect genentic adaptation of a filamentous nitrogen-fixing cyanobacterium to rice fields.</title>
        <authorList>
            <person name="Chen Z."/>
        </authorList>
    </citation>
    <scope>NUCLEOTIDE SEQUENCE [LARGE SCALE GENOMIC DNA]</scope>
    <source>
        <strain evidence="1">CCNUC1</strain>
    </source>
</reference>
<dbReference type="RefSeq" id="WP_152588003.1">
    <property type="nucleotide sequence ID" value="NZ_CP045226.1"/>
</dbReference>
<proteinExistence type="predicted"/>
<evidence type="ECO:0000313" key="1">
    <source>
        <dbReference type="EMBL" id="QFS42839.1"/>
    </source>
</evidence>
<dbReference type="EMBL" id="CP045226">
    <property type="protein sequence ID" value="QFS42839.1"/>
    <property type="molecule type" value="Genomic_DNA"/>
</dbReference>
<accession>A0A5P8VSE7</accession>
<organism evidence="1 2">
    <name type="scientific">Nostoc sphaeroides CCNUC1</name>
    <dbReference type="NCBI Taxonomy" id="2653204"/>
    <lineage>
        <taxon>Bacteria</taxon>
        <taxon>Bacillati</taxon>
        <taxon>Cyanobacteriota</taxon>
        <taxon>Cyanophyceae</taxon>
        <taxon>Nostocales</taxon>
        <taxon>Nostocaceae</taxon>
        <taxon>Nostoc</taxon>
    </lineage>
</organism>
<evidence type="ECO:0000313" key="2">
    <source>
        <dbReference type="Proteomes" id="UP000326678"/>
    </source>
</evidence>
<protein>
    <submittedName>
        <fullName evidence="1">Uncharacterized protein</fullName>
    </submittedName>
</protein>
<sequence>MKSIRNTSTYLGLPRLTSASLGTSRSAQVRNGQLTLKANAPLRREQFAIKLSLTQRAEGFNLPREYKDFFA</sequence>
<name>A0A5P8VSE7_9NOSO</name>
<keyword evidence="2" id="KW-1185">Reference proteome</keyword>
<gene>
    <name evidence="1" type="ORF">GXM_00312</name>
</gene>